<dbReference type="InterPro" id="IPR000719">
    <property type="entry name" value="Prot_kinase_dom"/>
</dbReference>
<evidence type="ECO:0000313" key="10">
    <source>
        <dbReference type="Proteomes" id="UP000595636"/>
    </source>
</evidence>
<feature type="compositionally biased region" description="Basic and acidic residues" evidence="6">
    <location>
        <begin position="303"/>
        <end position="326"/>
    </location>
</feature>
<feature type="region of interest" description="Disordered" evidence="6">
    <location>
        <begin position="284"/>
        <end position="327"/>
    </location>
</feature>
<dbReference type="PANTHER" id="PTHR43289:SF34">
    <property type="entry name" value="SERINE_THREONINE-PROTEIN KINASE YBDM-RELATED"/>
    <property type="match status" value="1"/>
</dbReference>
<keyword evidence="3 9" id="KW-0418">Kinase</keyword>
<feature type="compositionally biased region" description="Polar residues" evidence="6">
    <location>
        <begin position="1"/>
        <end position="11"/>
    </location>
</feature>
<dbReference type="InterPro" id="IPR017441">
    <property type="entry name" value="Protein_kinase_ATP_BS"/>
</dbReference>
<feature type="compositionally biased region" description="Low complexity" evidence="6">
    <location>
        <begin position="558"/>
        <end position="570"/>
    </location>
</feature>
<feature type="compositionally biased region" description="Gly residues" evidence="6">
    <location>
        <begin position="571"/>
        <end position="584"/>
    </location>
</feature>
<feature type="compositionally biased region" description="Low complexity" evidence="6">
    <location>
        <begin position="401"/>
        <end position="426"/>
    </location>
</feature>
<dbReference type="AlphaFoldDB" id="A0A7T7KWM2"/>
<dbReference type="Gene3D" id="1.10.101.10">
    <property type="entry name" value="PGBD-like superfamily/PGBD"/>
    <property type="match status" value="1"/>
</dbReference>
<dbReference type="Gene3D" id="3.30.200.20">
    <property type="entry name" value="Phosphorylase Kinase, domain 1"/>
    <property type="match status" value="1"/>
</dbReference>
<feature type="compositionally biased region" description="Basic and acidic residues" evidence="6">
    <location>
        <begin position="527"/>
        <end position="538"/>
    </location>
</feature>
<keyword evidence="7" id="KW-1133">Transmembrane helix</keyword>
<protein>
    <submittedName>
        <fullName evidence="9">Protein kinase</fullName>
    </submittedName>
</protein>
<dbReference type="PANTHER" id="PTHR43289">
    <property type="entry name" value="MITOGEN-ACTIVATED PROTEIN KINASE KINASE KINASE 20-RELATED"/>
    <property type="match status" value="1"/>
</dbReference>
<dbReference type="Pfam" id="PF00069">
    <property type="entry name" value="Pkinase"/>
    <property type="match status" value="1"/>
</dbReference>
<dbReference type="Gene3D" id="1.10.510.10">
    <property type="entry name" value="Transferase(Phosphotransferase) domain 1"/>
    <property type="match status" value="1"/>
</dbReference>
<gene>
    <name evidence="9" type="ORF">JEQ17_18670</name>
</gene>
<dbReference type="Pfam" id="PF01471">
    <property type="entry name" value="PG_binding_1"/>
    <property type="match status" value="1"/>
</dbReference>
<evidence type="ECO:0000256" key="2">
    <source>
        <dbReference type="ARBA" id="ARBA00022741"/>
    </source>
</evidence>
<dbReference type="KEGG" id="slf:JEQ17_18670"/>
<sequence>MPDQRSTSPYSPESGDAALEQAGAGRLRPKDPARIGPYVSLGLLGKGGMGRVYLARPADDGPGLAAVKVIRPEYAEDADFRRRFEREAAVHARVSTPHAPRLLGTGFQDELLWMATQYVPGLNLAEATRECGGLEPAGVWRLVGELGQALSALAAAGIVHRDLKPSNVILSTWGAHVIDFGISQAADSSAITTTGSRVGTPAFMSPEYLREGRCDTASDVFSLASTLVYAATARAPFGDGTGVDVMHRVAFEEPRSEIMDELAETDPPLAALLLACLSKDPAGRPTPRQLIDAAPADPRTVCKPREPGELREPDEPRASHEPHEPTWQEPLGSLLLARRAAHEVLGHASAEQLGHFRAPAQRTASPGPAPAPLPAFGPPPATPVSPYGAATPAPAPPPGFGPATATADSPSVGGPSADGPSAGSPVPGAPPDPAPDPAPAPDTTPAPAPTPAPDTARGTVVTRRRKPYFVIAAVLAVCAVAVSAFLLTRPGTTDTASPAPTVERTASEKRENSPSPDSSASAFPSPSREEKDDKDGGTKGDAPGTGGEGEGDGGRGPGQAEPTRTATTAAGGSGGSGEGDGGSGSEPAPSRTTAEPATPPWISQCTYYSGTQLTQSGDRGQRVVQVQCMLDKRGYSVGGSGVDGQFGRDTTAAVKLFQRDKGLEVDGQVGPNTWAALRSST</sequence>
<evidence type="ECO:0000256" key="1">
    <source>
        <dbReference type="ARBA" id="ARBA00022679"/>
    </source>
</evidence>
<feature type="compositionally biased region" description="Polar residues" evidence="6">
    <location>
        <begin position="591"/>
        <end position="602"/>
    </location>
</feature>
<dbReference type="InterPro" id="IPR008271">
    <property type="entry name" value="Ser/Thr_kinase_AS"/>
</dbReference>
<dbReference type="SUPFAM" id="SSF56112">
    <property type="entry name" value="Protein kinase-like (PK-like)"/>
    <property type="match status" value="1"/>
</dbReference>
<keyword evidence="2 5" id="KW-0547">Nucleotide-binding</keyword>
<dbReference type="EMBL" id="CP066831">
    <property type="protein sequence ID" value="QQM41286.1"/>
    <property type="molecule type" value="Genomic_DNA"/>
</dbReference>
<evidence type="ECO:0000256" key="7">
    <source>
        <dbReference type="SAM" id="Phobius"/>
    </source>
</evidence>
<keyword evidence="10" id="KW-1185">Reference proteome</keyword>
<dbReference type="SUPFAM" id="SSF47090">
    <property type="entry name" value="PGBD-like"/>
    <property type="match status" value="1"/>
</dbReference>
<feature type="compositionally biased region" description="Low complexity" evidence="6">
    <location>
        <begin position="513"/>
        <end position="526"/>
    </location>
</feature>
<dbReference type="CDD" id="cd14014">
    <property type="entry name" value="STKc_PknB_like"/>
    <property type="match status" value="1"/>
</dbReference>
<proteinExistence type="predicted"/>
<evidence type="ECO:0000256" key="4">
    <source>
        <dbReference type="ARBA" id="ARBA00022840"/>
    </source>
</evidence>
<feature type="binding site" evidence="5">
    <location>
        <position position="68"/>
    </location>
    <ligand>
        <name>ATP</name>
        <dbReference type="ChEBI" id="CHEBI:30616"/>
    </ligand>
</feature>
<dbReference type="SMART" id="SM00220">
    <property type="entry name" value="S_TKc"/>
    <property type="match status" value="1"/>
</dbReference>
<dbReference type="Proteomes" id="UP000595636">
    <property type="component" value="Chromosome"/>
</dbReference>
<feature type="compositionally biased region" description="Pro residues" evidence="6">
    <location>
        <begin position="427"/>
        <end position="452"/>
    </location>
</feature>
<accession>A0A7T7KWM2</accession>
<evidence type="ECO:0000313" key="9">
    <source>
        <dbReference type="EMBL" id="QQM41286.1"/>
    </source>
</evidence>
<dbReference type="GO" id="GO:0004674">
    <property type="term" value="F:protein serine/threonine kinase activity"/>
    <property type="evidence" value="ECO:0007669"/>
    <property type="project" value="TreeGrafter"/>
</dbReference>
<dbReference type="RefSeq" id="WP_200396301.1">
    <property type="nucleotide sequence ID" value="NZ_CP066831.1"/>
</dbReference>
<dbReference type="PROSITE" id="PS00108">
    <property type="entry name" value="PROTEIN_KINASE_ST"/>
    <property type="match status" value="1"/>
</dbReference>
<name>A0A7T7KWM2_9ACTN</name>
<reference evidence="9 10" key="1">
    <citation type="submission" date="2020-12" db="EMBL/GenBank/DDBJ databases">
        <title>A novel species.</title>
        <authorList>
            <person name="Li K."/>
        </authorList>
    </citation>
    <scope>NUCLEOTIDE SEQUENCE [LARGE SCALE GENOMIC DNA]</scope>
    <source>
        <strain evidence="9 10">ZYC-3</strain>
    </source>
</reference>
<keyword evidence="7" id="KW-0812">Transmembrane</keyword>
<evidence type="ECO:0000256" key="3">
    <source>
        <dbReference type="ARBA" id="ARBA00022777"/>
    </source>
</evidence>
<dbReference type="InterPro" id="IPR036366">
    <property type="entry name" value="PGBDSf"/>
</dbReference>
<feature type="region of interest" description="Disordered" evidence="6">
    <location>
        <begin position="490"/>
        <end position="602"/>
    </location>
</feature>
<dbReference type="PROSITE" id="PS00107">
    <property type="entry name" value="PROTEIN_KINASE_ATP"/>
    <property type="match status" value="1"/>
</dbReference>
<dbReference type="InterPro" id="IPR011009">
    <property type="entry name" value="Kinase-like_dom_sf"/>
</dbReference>
<evidence type="ECO:0000259" key="8">
    <source>
        <dbReference type="PROSITE" id="PS50011"/>
    </source>
</evidence>
<dbReference type="InterPro" id="IPR036365">
    <property type="entry name" value="PGBD-like_sf"/>
</dbReference>
<evidence type="ECO:0000256" key="6">
    <source>
        <dbReference type="SAM" id="MobiDB-lite"/>
    </source>
</evidence>
<feature type="region of interest" description="Disordered" evidence="6">
    <location>
        <begin position="360"/>
        <end position="459"/>
    </location>
</feature>
<feature type="region of interest" description="Disordered" evidence="6">
    <location>
        <begin position="1"/>
        <end position="31"/>
    </location>
</feature>
<keyword evidence="4 5" id="KW-0067">ATP-binding</keyword>
<evidence type="ECO:0000256" key="5">
    <source>
        <dbReference type="PROSITE-ProRule" id="PRU10141"/>
    </source>
</evidence>
<organism evidence="9 10">
    <name type="scientific">Streptomyces liliifuscus</name>
    <dbReference type="NCBI Taxonomy" id="2797636"/>
    <lineage>
        <taxon>Bacteria</taxon>
        <taxon>Bacillati</taxon>
        <taxon>Actinomycetota</taxon>
        <taxon>Actinomycetes</taxon>
        <taxon>Kitasatosporales</taxon>
        <taxon>Streptomycetaceae</taxon>
        <taxon>Streptomyces</taxon>
    </lineage>
</organism>
<feature type="compositionally biased region" description="Pro residues" evidence="6">
    <location>
        <begin position="367"/>
        <end position="383"/>
    </location>
</feature>
<feature type="transmembrane region" description="Helical" evidence="7">
    <location>
        <begin position="467"/>
        <end position="487"/>
    </location>
</feature>
<dbReference type="GO" id="GO:0005524">
    <property type="term" value="F:ATP binding"/>
    <property type="evidence" value="ECO:0007669"/>
    <property type="project" value="UniProtKB-UniRule"/>
</dbReference>
<keyword evidence="7" id="KW-0472">Membrane</keyword>
<dbReference type="PROSITE" id="PS50011">
    <property type="entry name" value="PROTEIN_KINASE_DOM"/>
    <property type="match status" value="1"/>
</dbReference>
<feature type="domain" description="Protein kinase" evidence="8">
    <location>
        <begin position="38"/>
        <end position="300"/>
    </location>
</feature>
<dbReference type="InterPro" id="IPR002477">
    <property type="entry name" value="Peptidoglycan-bd-like"/>
</dbReference>
<keyword evidence="1" id="KW-0808">Transferase</keyword>